<evidence type="ECO:0000256" key="2">
    <source>
        <dbReference type="SAM" id="MobiDB-lite"/>
    </source>
</evidence>
<dbReference type="RefSeq" id="WP_248149515.1">
    <property type="nucleotide sequence ID" value="NZ_JALNMJ010000001.1"/>
</dbReference>
<proteinExistence type="predicted"/>
<gene>
    <name evidence="4" type="ORF">M0H32_00825</name>
</gene>
<dbReference type="SMART" id="SM00028">
    <property type="entry name" value="TPR"/>
    <property type="match status" value="2"/>
</dbReference>
<comment type="caution">
    <text evidence="4">The sequence shown here is derived from an EMBL/GenBank/DDBJ whole genome shotgun (WGS) entry which is preliminary data.</text>
</comment>
<protein>
    <recommendedName>
        <fullName evidence="6">Tetratricopeptide repeat protein</fullName>
    </recommendedName>
</protein>
<dbReference type="EMBL" id="JALNMJ010000001">
    <property type="protein sequence ID" value="MCK7610686.1"/>
    <property type="molecule type" value="Genomic_DNA"/>
</dbReference>
<keyword evidence="1" id="KW-0802">TPR repeat</keyword>
<reference evidence="4" key="1">
    <citation type="submission" date="2022-04" db="EMBL/GenBank/DDBJ databases">
        <title>Roseibium sp. CAU 1639 isolated from mud.</title>
        <authorList>
            <person name="Kim W."/>
        </authorList>
    </citation>
    <scope>NUCLEOTIDE SEQUENCE</scope>
    <source>
        <strain evidence="4">CAU 1639</strain>
    </source>
</reference>
<evidence type="ECO:0000313" key="4">
    <source>
        <dbReference type="EMBL" id="MCK7610686.1"/>
    </source>
</evidence>
<dbReference type="SUPFAM" id="SSF48452">
    <property type="entry name" value="TPR-like"/>
    <property type="match status" value="1"/>
</dbReference>
<evidence type="ECO:0000256" key="1">
    <source>
        <dbReference type="PROSITE-ProRule" id="PRU00339"/>
    </source>
</evidence>
<feature type="compositionally biased region" description="Polar residues" evidence="2">
    <location>
        <begin position="64"/>
        <end position="79"/>
    </location>
</feature>
<evidence type="ECO:0000256" key="3">
    <source>
        <dbReference type="SAM" id="SignalP"/>
    </source>
</evidence>
<dbReference type="Proteomes" id="UP001431221">
    <property type="component" value="Unassembled WGS sequence"/>
</dbReference>
<dbReference type="InterPro" id="IPR019734">
    <property type="entry name" value="TPR_rpt"/>
</dbReference>
<keyword evidence="3" id="KW-0732">Signal</keyword>
<name>A0ABT0GMN6_9HYPH</name>
<dbReference type="Gene3D" id="1.25.40.10">
    <property type="entry name" value="Tetratricopeptide repeat domain"/>
    <property type="match status" value="2"/>
</dbReference>
<feature type="compositionally biased region" description="Low complexity" evidence="2">
    <location>
        <begin position="103"/>
        <end position="114"/>
    </location>
</feature>
<feature type="chain" id="PRO_5046269943" description="Tetratricopeptide repeat protein" evidence="3">
    <location>
        <begin position="19"/>
        <end position="1094"/>
    </location>
</feature>
<evidence type="ECO:0008006" key="6">
    <source>
        <dbReference type="Google" id="ProtNLM"/>
    </source>
</evidence>
<keyword evidence="5" id="KW-1185">Reference proteome</keyword>
<feature type="region of interest" description="Disordered" evidence="2">
    <location>
        <begin position="62"/>
        <end position="114"/>
    </location>
</feature>
<dbReference type="PROSITE" id="PS50005">
    <property type="entry name" value="TPR"/>
    <property type="match status" value="1"/>
</dbReference>
<sequence length="1094" mass="116437">MRFQLALMLVIALSPAFAASAQQNVTGSAFYPELAEETQSTLAGADTALTRFDNLMAKLDAATPPSQATPVSNEETNPSGDFVRTFDTDDAGGKEAAEEPTEEAAAAAPVPAPSAIAPVKRRELSLLREQAAVHRDRAAAALNKAADAEKNGDAIMARYYRKEAQSAAQSARSWAEKTYRGATAATGPPPSPAAFGSTLSASGCSGGGLQKACDCFRSTNSECQAFWQLKSLARASGSLSGFDTGLPSPVNVTLPRPAPGQETVTPPDAHLDGRPPVSLLDLARTLRKVVPEKELRQIFEDDPVTGALVLSSTGRRVFARPGVKSELEKIGGVSLDVAIGGQGTLLTSMRPAGPRESHLDDVVLVSLRNLTAAAKTFTATGAWVDLPGDLRHPGGIGRVFGVVMTTSGDVVLIGRTARRPSAALDIDSITLLFSTVWRQGRTPSVSLDPRGEALTGPMYPRLVNVPPDTEVARIMLEADYALKTLVQDAVDDPARSRILFPELGVSAPYDTLKRLTSDRFWLQPNPLPAASIELSQSGRTAVFDTGVEVLTESTLITDNDPSSTANSGSQLALAKARALTMRYEDLEEGTLQAGPDGVYEQLHGLIDLTTAATLLRLGAFQSTSLTQLTDLPVRKVPTRSSYPNVHALVAVPALKHAYFQYGGVAMRPRLSPDAHKTRLDGSLQKLETAADALSASGQIASAVDIKLKLPTALVSPELAAVQNLARRDFLTAEQKSLTKVRLAPSSHAAWEELARARLGLGDLDGAMAAIDRALTLAPIDPDTRVLAMDIAWRRDPEAAYAALKDIDTALRDLSHHYFSLARAALDDGSRARAESYAGWAAELWSGNFDAHLLRAQLRVRDGNLNRTDLSKAKRALLRLQSSAPDAARKPLALVLTLDAQSRLARVERLIRSAVADPNDAAGQAHYQTAFQDLQQAFEATQKAGQLDPQSAEPGALQALVRAYHGALFLEDEGAAKKEIETALLAARAVAARHPDSPFPPLSEAAILLVQGDPEEAEDVLRQAVKVFPENAALRRAHAEQAITVGACAHAGIDIDFLSALNLPSLREDVADLSDRLRSCSTGRQTTKASPSADD</sequence>
<feature type="repeat" description="TPR" evidence="1">
    <location>
        <begin position="747"/>
        <end position="780"/>
    </location>
</feature>
<feature type="signal peptide" evidence="3">
    <location>
        <begin position="1"/>
        <end position="18"/>
    </location>
</feature>
<feature type="compositionally biased region" description="Basic and acidic residues" evidence="2">
    <location>
        <begin position="84"/>
        <end position="97"/>
    </location>
</feature>
<dbReference type="InterPro" id="IPR011990">
    <property type="entry name" value="TPR-like_helical_dom_sf"/>
</dbReference>
<organism evidence="4 5">
    <name type="scientific">Roseibium sediminicola</name>
    <dbReference type="NCBI Taxonomy" id="2933272"/>
    <lineage>
        <taxon>Bacteria</taxon>
        <taxon>Pseudomonadati</taxon>
        <taxon>Pseudomonadota</taxon>
        <taxon>Alphaproteobacteria</taxon>
        <taxon>Hyphomicrobiales</taxon>
        <taxon>Stappiaceae</taxon>
        <taxon>Roseibium</taxon>
    </lineage>
</organism>
<evidence type="ECO:0000313" key="5">
    <source>
        <dbReference type="Proteomes" id="UP001431221"/>
    </source>
</evidence>
<accession>A0ABT0GMN6</accession>